<sequence length="156" mass="17132">MVTPPTRRSRYAPSVVTKNDLLELLNADFTRECRAIYAHAVFAERLKDIDPTASAAITRGGQETVLAALALCQLIYDYGGIVANDLDELNAVLNADRVAQPGWAVETVRRLHERAGQLRSAGEPGLAKRVRRILAAKRAAKPLDEWVIGRQRSGSK</sequence>
<organism evidence="1 2">
    <name type="scientific">Gemmata palustris</name>
    <dbReference type="NCBI Taxonomy" id="2822762"/>
    <lineage>
        <taxon>Bacteria</taxon>
        <taxon>Pseudomonadati</taxon>
        <taxon>Planctomycetota</taxon>
        <taxon>Planctomycetia</taxon>
        <taxon>Gemmatales</taxon>
        <taxon>Gemmataceae</taxon>
        <taxon>Gemmata</taxon>
    </lineage>
</organism>
<keyword evidence="2" id="KW-1185">Reference proteome</keyword>
<proteinExistence type="predicted"/>
<evidence type="ECO:0000313" key="1">
    <source>
        <dbReference type="EMBL" id="MBP3955984.1"/>
    </source>
</evidence>
<protein>
    <submittedName>
        <fullName evidence="1">Uncharacterized protein</fullName>
    </submittedName>
</protein>
<gene>
    <name evidence="1" type="ORF">J8F10_11880</name>
</gene>
<accession>A0ABS5BQL5</accession>
<name>A0ABS5BQL5_9BACT</name>
<dbReference type="Proteomes" id="UP000676565">
    <property type="component" value="Unassembled WGS sequence"/>
</dbReference>
<comment type="caution">
    <text evidence="1">The sequence shown here is derived from an EMBL/GenBank/DDBJ whole genome shotgun (WGS) entry which is preliminary data.</text>
</comment>
<dbReference type="EMBL" id="JAGKQQ010000001">
    <property type="protein sequence ID" value="MBP3955984.1"/>
    <property type="molecule type" value="Genomic_DNA"/>
</dbReference>
<reference evidence="1 2" key="1">
    <citation type="submission" date="2021-04" db="EMBL/GenBank/DDBJ databases">
        <authorList>
            <person name="Ivanova A."/>
        </authorList>
    </citation>
    <scope>NUCLEOTIDE SEQUENCE [LARGE SCALE GENOMIC DNA]</scope>
    <source>
        <strain evidence="1 2">G18</strain>
    </source>
</reference>
<dbReference type="RefSeq" id="WP_210654031.1">
    <property type="nucleotide sequence ID" value="NZ_JAGKQQ010000001.1"/>
</dbReference>
<evidence type="ECO:0000313" key="2">
    <source>
        <dbReference type="Proteomes" id="UP000676565"/>
    </source>
</evidence>